<dbReference type="Gene3D" id="1.25.40.20">
    <property type="entry name" value="Ankyrin repeat-containing domain"/>
    <property type="match status" value="3"/>
</dbReference>
<dbReference type="SUPFAM" id="SSF48403">
    <property type="entry name" value="Ankyrin repeat"/>
    <property type="match status" value="1"/>
</dbReference>
<dbReference type="RefSeq" id="WP_106874531.1">
    <property type="nucleotide sequence ID" value="NZ_CP027845.1"/>
</dbReference>
<keyword evidence="2 3" id="KW-0040">ANK repeat</keyword>
<evidence type="ECO:0000256" key="1">
    <source>
        <dbReference type="ARBA" id="ARBA00022737"/>
    </source>
</evidence>
<gene>
    <name evidence="4" type="ORF">phytr_7400</name>
</gene>
<dbReference type="OrthoDB" id="7837736at2"/>
<dbReference type="KEGG" id="ptc:phytr_7400"/>
<dbReference type="SMART" id="SM00248">
    <property type="entry name" value="ANK"/>
    <property type="match status" value="7"/>
</dbReference>
<dbReference type="Pfam" id="PF12796">
    <property type="entry name" value="Ank_2"/>
    <property type="match status" value="2"/>
</dbReference>
<protein>
    <submittedName>
        <fullName evidence="4">Ankyrin repeat protein</fullName>
    </submittedName>
</protein>
<feature type="repeat" description="ANK" evidence="3">
    <location>
        <begin position="52"/>
        <end position="84"/>
    </location>
</feature>
<reference evidence="4 5" key="1">
    <citation type="submission" date="2018-03" db="EMBL/GenBank/DDBJ databases">
        <title>A gene transfer event suggests a long-term partnership between eustigmatophyte algae and a novel lineage of endosymbiotic bacteria.</title>
        <authorList>
            <person name="Yurchenko T."/>
            <person name="Sevcikova T."/>
            <person name="Pribyl P."/>
            <person name="El Karkouri K."/>
            <person name="Klimes V."/>
            <person name="Amaral R."/>
            <person name="Zbrankova V."/>
            <person name="Kim E."/>
            <person name="Raoult D."/>
            <person name="Santos L.M.A."/>
            <person name="Elias M."/>
        </authorList>
    </citation>
    <scope>NUCLEOTIDE SEQUENCE [LARGE SCALE GENOMIC DNA]</scope>
    <source>
        <strain evidence="4">CCALA 838</strain>
    </source>
</reference>
<dbReference type="PANTHER" id="PTHR24171:SF11">
    <property type="entry name" value="26S PROTEASOME NON-ATPASE REGULATORY SUBUNIT 10"/>
    <property type="match status" value="1"/>
</dbReference>
<feature type="repeat" description="ANK" evidence="3">
    <location>
        <begin position="168"/>
        <end position="200"/>
    </location>
</feature>
<keyword evidence="5" id="KW-1185">Reference proteome</keyword>
<keyword evidence="1" id="KW-0677">Repeat</keyword>
<dbReference type="PROSITE" id="PS50297">
    <property type="entry name" value="ANK_REP_REGION"/>
    <property type="match status" value="4"/>
</dbReference>
<feature type="repeat" description="ANK" evidence="3">
    <location>
        <begin position="235"/>
        <end position="267"/>
    </location>
</feature>
<dbReference type="PROSITE" id="PS50088">
    <property type="entry name" value="ANK_REPEAT"/>
    <property type="match status" value="4"/>
</dbReference>
<feature type="repeat" description="ANK" evidence="3">
    <location>
        <begin position="268"/>
        <end position="302"/>
    </location>
</feature>
<sequence length="362" mass="40126">MFRTILNFIIWLIKWIRRWFLGDIATALAKKDLDLIQKLIQLGADPNFMSSGGETLLHIASAKGDISLLRILLSHGANIRAKNTHNKSVFEVAANSEVLEILKAHIISLPKSSLTKQPIDEIVQQETQTTIRKENLGKLLHDAILKNDKTQVKDLLNQGANIESLNIKGQTPLYAALSNDRLEIAGILLKEGAMIQEPNAAKNLAIHLAASRGDIEQVKTLTDKDPNSVSKQDTEGKTPLHYVAPTNHVEVAQILCDKGADVNALDHKHNTPLHDAATTPHNNKEMVKFLVERGAHVESKNIEGQKPLDIAKIVKLGAAIKNFEAIVEKRVKRGETQVKQTVNRIEHTLHSLHHTSSSNHDR</sequence>
<dbReference type="PRINTS" id="PR01415">
    <property type="entry name" value="ANKYRIN"/>
</dbReference>
<name>A0A2P1P8S5_9RICK</name>
<dbReference type="InterPro" id="IPR036770">
    <property type="entry name" value="Ankyrin_rpt-contain_sf"/>
</dbReference>
<dbReference type="Proteomes" id="UP000241762">
    <property type="component" value="Chromosome"/>
</dbReference>
<dbReference type="AlphaFoldDB" id="A0A2P1P8S5"/>
<evidence type="ECO:0000256" key="3">
    <source>
        <dbReference type="PROSITE-ProRule" id="PRU00023"/>
    </source>
</evidence>
<dbReference type="Pfam" id="PF13637">
    <property type="entry name" value="Ank_4"/>
    <property type="match status" value="1"/>
</dbReference>
<dbReference type="InterPro" id="IPR002110">
    <property type="entry name" value="Ankyrin_rpt"/>
</dbReference>
<dbReference type="EMBL" id="CP027845">
    <property type="protein sequence ID" value="AVP87678.1"/>
    <property type="molecule type" value="Genomic_DNA"/>
</dbReference>
<organism evidence="4 5">
    <name type="scientific">Candidatus Phycorickettsia trachydisci</name>
    <dbReference type="NCBI Taxonomy" id="2115978"/>
    <lineage>
        <taxon>Bacteria</taxon>
        <taxon>Pseudomonadati</taxon>
        <taxon>Pseudomonadota</taxon>
        <taxon>Alphaproteobacteria</taxon>
        <taxon>Rickettsiales</taxon>
        <taxon>Rickettsiaceae</taxon>
        <taxon>Candidatus Phycorickettsia</taxon>
    </lineage>
</organism>
<accession>A0A2P1P8S5</accession>
<evidence type="ECO:0000313" key="4">
    <source>
        <dbReference type="EMBL" id="AVP87678.1"/>
    </source>
</evidence>
<evidence type="ECO:0000313" key="5">
    <source>
        <dbReference type="Proteomes" id="UP000241762"/>
    </source>
</evidence>
<evidence type="ECO:0000256" key="2">
    <source>
        <dbReference type="ARBA" id="ARBA00023043"/>
    </source>
</evidence>
<dbReference type="PANTHER" id="PTHR24171">
    <property type="entry name" value="ANKYRIN REPEAT DOMAIN-CONTAINING PROTEIN 39-RELATED"/>
    <property type="match status" value="1"/>
</dbReference>
<proteinExistence type="predicted"/>